<dbReference type="AlphaFoldDB" id="A0A0E9RDL5"/>
<name>A0A0E9RDL5_ANGAN</name>
<evidence type="ECO:0000313" key="1">
    <source>
        <dbReference type="EMBL" id="JAH26575.1"/>
    </source>
</evidence>
<dbReference type="EMBL" id="GBXM01082002">
    <property type="protein sequence ID" value="JAH26575.1"/>
    <property type="molecule type" value="Transcribed_RNA"/>
</dbReference>
<protein>
    <submittedName>
        <fullName evidence="1">Uncharacterized protein</fullName>
    </submittedName>
</protein>
<reference evidence="1" key="2">
    <citation type="journal article" date="2015" name="Fish Shellfish Immunol.">
        <title>Early steps in the European eel (Anguilla anguilla)-Vibrio vulnificus interaction in the gills: Role of the RtxA13 toxin.</title>
        <authorList>
            <person name="Callol A."/>
            <person name="Pajuelo D."/>
            <person name="Ebbesson L."/>
            <person name="Teles M."/>
            <person name="MacKenzie S."/>
            <person name="Amaro C."/>
        </authorList>
    </citation>
    <scope>NUCLEOTIDE SEQUENCE</scope>
</reference>
<organism evidence="1">
    <name type="scientific">Anguilla anguilla</name>
    <name type="common">European freshwater eel</name>
    <name type="synonym">Muraena anguilla</name>
    <dbReference type="NCBI Taxonomy" id="7936"/>
    <lineage>
        <taxon>Eukaryota</taxon>
        <taxon>Metazoa</taxon>
        <taxon>Chordata</taxon>
        <taxon>Craniata</taxon>
        <taxon>Vertebrata</taxon>
        <taxon>Euteleostomi</taxon>
        <taxon>Actinopterygii</taxon>
        <taxon>Neopterygii</taxon>
        <taxon>Teleostei</taxon>
        <taxon>Anguilliformes</taxon>
        <taxon>Anguillidae</taxon>
        <taxon>Anguilla</taxon>
    </lineage>
</organism>
<accession>A0A0E9RDL5</accession>
<proteinExistence type="predicted"/>
<reference evidence="1" key="1">
    <citation type="submission" date="2014-11" db="EMBL/GenBank/DDBJ databases">
        <authorList>
            <person name="Amaro Gonzalez C."/>
        </authorList>
    </citation>
    <scope>NUCLEOTIDE SEQUENCE</scope>
</reference>
<sequence length="19" mass="2163">MTVHYCFKDGDTDTDCKLA</sequence>